<feature type="non-terminal residue" evidence="2">
    <location>
        <position position="1"/>
    </location>
</feature>
<organism evidence="2 3">
    <name type="scientific">Leptidea sinapis</name>
    <dbReference type="NCBI Taxonomy" id="189913"/>
    <lineage>
        <taxon>Eukaryota</taxon>
        <taxon>Metazoa</taxon>
        <taxon>Ecdysozoa</taxon>
        <taxon>Arthropoda</taxon>
        <taxon>Hexapoda</taxon>
        <taxon>Insecta</taxon>
        <taxon>Pterygota</taxon>
        <taxon>Neoptera</taxon>
        <taxon>Endopterygota</taxon>
        <taxon>Lepidoptera</taxon>
        <taxon>Glossata</taxon>
        <taxon>Ditrysia</taxon>
        <taxon>Papilionoidea</taxon>
        <taxon>Pieridae</taxon>
        <taxon>Dismorphiinae</taxon>
        <taxon>Leptidea</taxon>
    </lineage>
</organism>
<sequence>STSSQVPVLEDALAVQTDVELADVIDSDNIPCSAEIQIDDVMLLDTSSQVPAVSVEVEHVSERENIINTPPRLTESRVTDYSAAPSQGSRNIRTRVIQEEFHIRQQTYEKSQKREEELHKLRIAEKEWMVKAAEEIFLKAKTEREAAEELLLCNRAKREEAELSLRIFKNKNFEN</sequence>
<evidence type="ECO:0000313" key="3">
    <source>
        <dbReference type="Proteomes" id="UP000324832"/>
    </source>
</evidence>
<reference evidence="2 3" key="1">
    <citation type="submission" date="2017-07" db="EMBL/GenBank/DDBJ databases">
        <authorList>
            <person name="Talla V."/>
            <person name="Backstrom N."/>
        </authorList>
    </citation>
    <scope>NUCLEOTIDE SEQUENCE [LARGE SCALE GENOMIC DNA]</scope>
</reference>
<dbReference type="EMBL" id="FZQP02003381">
    <property type="protein sequence ID" value="VVC98129.1"/>
    <property type="molecule type" value="Genomic_DNA"/>
</dbReference>
<name>A0A5E4QMG0_9NEOP</name>
<keyword evidence="3" id="KW-1185">Reference proteome</keyword>
<accession>A0A5E4QMG0</accession>
<dbReference type="Proteomes" id="UP000324832">
    <property type="component" value="Unassembled WGS sequence"/>
</dbReference>
<keyword evidence="1" id="KW-0175">Coiled coil</keyword>
<protein>
    <submittedName>
        <fullName evidence="2">Uncharacterized protein</fullName>
    </submittedName>
</protein>
<evidence type="ECO:0000256" key="1">
    <source>
        <dbReference type="SAM" id="Coils"/>
    </source>
</evidence>
<feature type="coiled-coil region" evidence="1">
    <location>
        <begin position="130"/>
        <end position="159"/>
    </location>
</feature>
<evidence type="ECO:0000313" key="2">
    <source>
        <dbReference type="EMBL" id="VVC98129.1"/>
    </source>
</evidence>
<proteinExistence type="predicted"/>
<dbReference type="AlphaFoldDB" id="A0A5E4QMG0"/>
<gene>
    <name evidence="2" type="ORF">LSINAPIS_LOCUS9264</name>
</gene>